<dbReference type="PROSITE" id="PS50157">
    <property type="entry name" value="ZINC_FINGER_C2H2_2"/>
    <property type="match status" value="3"/>
</dbReference>
<evidence type="ECO:0000313" key="15">
    <source>
        <dbReference type="Ensembl" id="ENSCCRP00015094667.1"/>
    </source>
</evidence>
<evidence type="ECO:0000256" key="5">
    <source>
        <dbReference type="ARBA" id="ARBA00022771"/>
    </source>
</evidence>
<evidence type="ECO:0000256" key="12">
    <source>
        <dbReference type="SAM" id="MobiDB-lite"/>
    </source>
</evidence>
<protein>
    <recommendedName>
        <fullName evidence="14">C2H2-type domain-containing protein</fullName>
    </recommendedName>
</protein>
<evidence type="ECO:0000313" key="16">
    <source>
        <dbReference type="Proteomes" id="UP000694700"/>
    </source>
</evidence>
<evidence type="ECO:0000256" key="11">
    <source>
        <dbReference type="PROSITE-ProRule" id="PRU00042"/>
    </source>
</evidence>
<reference evidence="15" key="1">
    <citation type="submission" date="2025-08" db="UniProtKB">
        <authorList>
            <consortium name="Ensembl"/>
        </authorList>
    </citation>
    <scope>IDENTIFICATION</scope>
</reference>
<evidence type="ECO:0000256" key="4">
    <source>
        <dbReference type="ARBA" id="ARBA00022737"/>
    </source>
</evidence>
<dbReference type="GO" id="GO:0000981">
    <property type="term" value="F:DNA-binding transcription factor activity, RNA polymerase II-specific"/>
    <property type="evidence" value="ECO:0007669"/>
    <property type="project" value="TreeGrafter"/>
</dbReference>
<keyword evidence="4" id="KW-0677">Repeat</keyword>
<feature type="signal peptide" evidence="13">
    <location>
        <begin position="1"/>
        <end position="18"/>
    </location>
</feature>
<dbReference type="FunFam" id="3.30.160.60:FF:000624">
    <property type="entry name" value="zinc finger protein 697"/>
    <property type="match status" value="1"/>
</dbReference>
<keyword evidence="7" id="KW-0805">Transcription regulation</keyword>
<dbReference type="InterPro" id="IPR036236">
    <property type="entry name" value="Znf_C2H2_sf"/>
</dbReference>
<feature type="domain" description="C2H2-type" evidence="14">
    <location>
        <begin position="309"/>
        <end position="336"/>
    </location>
</feature>
<feature type="domain" description="C2H2-type" evidence="14">
    <location>
        <begin position="281"/>
        <end position="308"/>
    </location>
</feature>
<evidence type="ECO:0000256" key="8">
    <source>
        <dbReference type="ARBA" id="ARBA00023125"/>
    </source>
</evidence>
<dbReference type="GO" id="GO:0008270">
    <property type="term" value="F:zinc ion binding"/>
    <property type="evidence" value="ECO:0007669"/>
    <property type="project" value="UniProtKB-KW"/>
</dbReference>
<feature type="chain" id="PRO_5034605753" description="C2H2-type domain-containing protein" evidence="13">
    <location>
        <begin position="19"/>
        <end position="367"/>
    </location>
</feature>
<dbReference type="GO" id="GO:0003677">
    <property type="term" value="F:DNA binding"/>
    <property type="evidence" value="ECO:0007669"/>
    <property type="project" value="UniProtKB-KW"/>
</dbReference>
<feature type="domain" description="C2H2-type" evidence="14">
    <location>
        <begin position="337"/>
        <end position="367"/>
    </location>
</feature>
<evidence type="ECO:0000256" key="3">
    <source>
        <dbReference type="ARBA" id="ARBA00022723"/>
    </source>
</evidence>
<feature type="region of interest" description="Disordered" evidence="12">
    <location>
        <begin position="199"/>
        <end position="222"/>
    </location>
</feature>
<evidence type="ECO:0000259" key="14">
    <source>
        <dbReference type="PROSITE" id="PS50157"/>
    </source>
</evidence>
<dbReference type="GO" id="GO:0005634">
    <property type="term" value="C:nucleus"/>
    <property type="evidence" value="ECO:0007669"/>
    <property type="project" value="UniProtKB-SubCell"/>
</dbReference>
<dbReference type="InterPro" id="IPR013087">
    <property type="entry name" value="Znf_C2H2_type"/>
</dbReference>
<dbReference type="Pfam" id="PF00096">
    <property type="entry name" value="zf-C2H2"/>
    <property type="match status" value="2"/>
</dbReference>
<dbReference type="Ensembl" id="ENSCCRT00015097736.1">
    <property type="protein sequence ID" value="ENSCCRP00015094667.1"/>
    <property type="gene ID" value="ENSCCRG00015038180.1"/>
</dbReference>
<evidence type="ECO:0000256" key="9">
    <source>
        <dbReference type="ARBA" id="ARBA00023163"/>
    </source>
</evidence>
<dbReference type="AlphaFoldDB" id="A0A8C2GH82"/>
<keyword evidence="13" id="KW-0732">Signal</keyword>
<dbReference type="PANTHER" id="PTHR24394:SF29">
    <property type="entry name" value="MYONEURIN"/>
    <property type="match status" value="1"/>
</dbReference>
<proteinExistence type="inferred from homology"/>
<keyword evidence="3" id="KW-0479">Metal-binding</keyword>
<keyword evidence="6" id="KW-0862">Zinc</keyword>
<name>A0A8C2GH82_CYPCA</name>
<feature type="region of interest" description="Disordered" evidence="12">
    <location>
        <begin position="104"/>
        <end position="176"/>
    </location>
</feature>
<dbReference type="SMART" id="SM00355">
    <property type="entry name" value="ZnF_C2H2"/>
    <property type="match status" value="3"/>
</dbReference>
<keyword evidence="8" id="KW-0238">DNA-binding</keyword>
<keyword evidence="10" id="KW-0539">Nucleus</keyword>
<dbReference type="Proteomes" id="UP000694700">
    <property type="component" value="Unplaced"/>
</dbReference>
<dbReference type="PROSITE" id="PS00028">
    <property type="entry name" value="ZINC_FINGER_C2H2_1"/>
    <property type="match status" value="2"/>
</dbReference>
<dbReference type="FunFam" id="3.30.160.60:FF:000212">
    <property type="entry name" value="zinc finger protein 382 isoform X2"/>
    <property type="match status" value="1"/>
</dbReference>
<keyword evidence="9" id="KW-0804">Transcription</keyword>
<comment type="subcellular location">
    <subcellularLocation>
        <location evidence="1">Nucleus</location>
    </subcellularLocation>
</comment>
<evidence type="ECO:0000256" key="1">
    <source>
        <dbReference type="ARBA" id="ARBA00004123"/>
    </source>
</evidence>
<evidence type="ECO:0000256" key="7">
    <source>
        <dbReference type="ARBA" id="ARBA00023015"/>
    </source>
</evidence>
<keyword evidence="5 11" id="KW-0863">Zinc-finger</keyword>
<dbReference type="SUPFAM" id="SSF57667">
    <property type="entry name" value="beta-beta-alpha zinc fingers"/>
    <property type="match status" value="2"/>
</dbReference>
<evidence type="ECO:0000256" key="6">
    <source>
        <dbReference type="ARBA" id="ARBA00022833"/>
    </source>
</evidence>
<dbReference type="PANTHER" id="PTHR24394">
    <property type="entry name" value="ZINC FINGER PROTEIN"/>
    <property type="match status" value="1"/>
</dbReference>
<accession>A0A8C2GH82</accession>
<feature type="compositionally biased region" description="Basic and acidic residues" evidence="12">
    <location>
        <begin position="209"/>
        <end position="222"/>
    </location>
</feature>
<evidence type="ECO:0000256" key="13">
    <source>
        <dbReference type="SAM" id="SignalP"/>
    </source>
</evidence>
<dbReference type="Gene3D" id="3.30.160.60">
    <property type="entry name" value="Classic Zinc Finger"/>
    <property type="match status" value="3"/>
</dbReference>
<evidence type="ECO:0000256" key="10">
    <source>
        <dbReference type="ARBA" id="ARBA00023242"/>
    </source>
</evidence>
<comment type="similarity">
    <text evidence="2">Belongs to the krueppel C2H2-type zinc-finger protein family.</text>
</comment>
<sequence length="367" mass="42216">MSKLQILSLFLTERLTLAAQEIFKAVEDIFSEYNEEICRSRQEIELLKRRLQQAGVQLDSETQPCSSETQGQKYTQTFSEKWTSDHDLKDTEMHMKLEVYTQPEENEEDMPVCGESASLSPSQIKNEPETNTETGTTCQIQQNITKQDLDDSGASDASSDVNKVKVSHGGFPRHETQTFNLPLRNQEMLTKHRMELAQIRASKSQSQQERNKRNKSENEEIRRVKKIKHFEEVTLDKEQQTQSKANLADICLEDIQHEEELSESYPTHHDVHGNPHGTGEYLCVVCRKRFSSPGLLKIHLRVHSGEKPYHCNFCGKNFRQSSHLNTHVRIHTGERPHICQNCGKTFIDSSARNRHFKKCVLISLQAP</sequence>
<evidence type="ECO:0000256" key="2">
    <source>
        <dbReference type="ARBA" id="ARBA00006991"/>
    </source>
</evidence>
<organism evidence="15 16">
    <name type="scientific">Cyprinus carpio</name>
    <name type="common">Common carp</name>
    <dbReference type="NCBI Taxonomy" id="7962"/>
    <lineage>
        <taxon>Eukaryota</taxon>
        <taxon>Metazoa</taxon>
        <taxon>Chordata</taxon>
        <taxon>Craniata</taxon>
        <taxon>Vertebrata</taxon>
        <taxon>Euteleostomi</taxon>
        <taxon>Actinopterygii</taxon>
        <taxon>Neopterygii</taxon>
        <taxon>Teleostei</taxon>
        <taxon>Ostariophysi</taxon>
        <taxon>Cypriniformes</taxon>
        <taxon>Cyprinidae</taxon>
        <taxon>Cyprininae</taxon>
        <taxon>Cyprinus</taxon>
    </lineage>
</organism>